<dbReference type="RefSeq" id="WP_257717811.1">
    <property type="nucleotide sequence ID" value="NZ_JANJOU010000018.1"/>
</dbReference>
<dbReference type="Pfam" id="PF02583">
    <property type="entry name" value="Trns_repr_metal"/>
    <property type="match status" value="1"/>
</dbReference>
<dbReference type="InterPro" id="IPR003735">
    <property type="entry name" value="Metal_Tscrpt_repr"/>
</dbReference>
<protein>
    <submittedName>
        <fullName evidence="2">Metal/formaldehyde-sensitive transcriptional repressor</fullName>
    </submittedName>
</protein>
<dbReference type="Gene3D" id="1.20.58.1000">
    <property type="entry name" value="Metal-sensitive repressor, helix protomer"/>
    <property type="match status" value="1"/>
</dbReference>
<organism evidence="2 3">
    <name type="scientific">Roseomonas populi</name>
    <dbReference type="NCBI Taxonomy" id="3121582"/>
    <lineage>
        <taxon>Bacteria</taxon>
        <taxon>Pseudomonadati</taxon>
        <taxon>Pseudomonadota</taxon>
        <taxon>Alphaproteobacteria</taxon>
        <taxon>Acetobacterales</taxon>
        <taxon>Roseomonadaceae</taxon>
        <taxon>Roseomonas</taxon>
    </lineage>
</organism>
<dbReference type="InterPro" id="IPR038390">
    <property type="entry name" value="Metal_Tscrpt_repr_sf"/>
</dbReference>
<keyword evidence="3" id="KW-1185">Reference proteome</keyword>
<evidence type="ECO:0000313" key="2">
    <source>
        <dbReference type="EMBL" id="MCR0984155.1"/>
    </source>
</evidence>
<gene>
    <name evidence="2" type="ORF">NRP21_19035</name>
</gene>
<comment type="similarity">
    <text evidence="1">Belongs to the FrmR/RcnR family.</text>
</comment>
<dbReference type="PANTHER" id="PTHR33677">
    <property type="entry name" value="TRANSCRIPTIONAL REPRESSOR FRMR-RELATED"/>
    <property type="match status" value="1"/>
</dbReference>
<dbReference type="EMBL" id="JANJOU010000018">
    <property type="protein sequence ID" value="MCR0984155.1"/>
    <property type="molecule type" value="Genomic_DNA"/>
</dbReference>
<dbReference type="Proteomes" id="UP001524642">
    <property type="component" value="Unassembled WGS sequence"/>
</dbReference>
<accession>A0ABT1X7S4</accession>
<evidence type="ECO:0000256" key="1">
    <source>
        <dbReference type="ARBA" id="ARBA00005260"/>
    </source>
</evidence>
<evidence type="ECO:0000313" key="3">
    <source>
        <dbReference type="Proteomes" id="UP001524642"/>
    </source>
</evidence>
<dbReference type="PANTHER" id="PTHR33677:SF5">
    <property type="entry name" value="TRANSCRIPTIONAL REPRESSOR FRMR"/>
    <property type="match status" value="1"/>
</dbReference>
<reference evidence="2 3" key="1">
    <citation type="submission" date="2022-06" db="EMBL/GenBank/DDBJ databases">
        <title>Roseomonas CN29.</title>
        <authorList>
            <person name="Cheng Y."/>
            <person name="He X."/>
        </authorList>
    </citation>
    <scope>NUCLEOTIDE SEQUENCE [LARGE SCALE GENOMIC DNA]</scope>
    <source>
        <strain evidence="2 3">CN29</strain>
    </source>
</reference>
<name>A0ABT1X7S4_9PROT</name>
<dbReference type="CDD" id="cd10153">
    <property type="entry name" value="RcnR-FrmR-like_DUF156"/>
    <property type="match status" value="1"/>
</dbReference>
<proteinExistence type="inferred from homology"/>
<sequence length="92" mass="9936">MTHLSKDPAKLVSRVRRLQGQLDAVARQLEGGADCGDVLQLVASIRGALNGLILELIDDHVRHHVVDPAHEADPARAKGASDLLAVLRTYLK</sequence>
<comment type="caution">
    <text evidence="2">The sequence shown here is derived from an EMBL/GenBank/DDBJ whole genome shotgun (WGS) entry which is preliminary data.</text>
</comment>